<keyword evidence="2" id="KW-0812">Transmembrane</keyword>
<gene>
    <name evidence="3" type="ORF">PSAL00342_LOCUS5223</name>
</gene>
<evidence type="ECO:0008006" key="4">
    <source>
        <dbReference type="Google" id="ProtNLM"/>
    </source>
</evidence>
<evidence type="ECO:0000313" key="3">
    <source>
        <dbReference type="EMBL" id="CAE0611388.1"/>
    </source>
</evidence>
<organism evidence="3">
    <name type="scientific">Picocystis salinarum</name>
    <dbReference type="NCBI Taxonomy" id="88271"/>
    <lineage>
        <taxon>Eukaryota</taxon>
        <taxon>Viridiplantae</taxon>
        <taxon>Chlorophyta</taxon>
        <taxon>Picocystophyceae</taxon>
        <taxon>Picocystales</taxon>
        <taxon>Picocystaceae</taxon>
        <taxon>Picocystis</taxon>
    </lineage>
</organism>
<keyword evidence="2" id="KW-0472">Membrane</keyword>
<name>A0A7S3UG29_9CHLO</name>
<keyword evidence="2" id="KW-1133">Transmembrane helix</keyword>
<dbReference type="PANTHER" id="PTHR36009:SF3">
    <property type="entry name" value="TRANSMEMBRANE PROTEIN"/>
    <property type="match status" value="1"/>
</dbReference>
<feature type="transmembrane region" description="Helical" evidence="2">
    <location>
        <begin position="253"/>
        <end position="271"/>
    </location>
</feature>
<evidence type="ECO:0000256" key="1">
    <source>
        <dbReference type="SAM" id="MobiDB-lite"/>
    </source>
</evidence>
<reference evidence="3" key="1">
    <citation type="submission" date="2021-01" db="EMBL/GenBank/DDBJ databases">
        <authorList>
            <person name="Corre E."/>
            <person name="Pelletier E."/>
            <person name="Niang G."/>
            <person name="Scheremetjew M."/>
            <person name="Finn R."/>
            <person name="Kale V."/>
            <person name="Holt S."/>
            <person name="Cochrane G."/>
            <person name="Meng A."/>
            <person name="Brown T."/>
            <person name="Cohen L."/>
        </authorList>
    </citation>
    <scope>NUCLEOTIDE SEQUENCE</scope>
    <source>
        <strain evidence="3">CCMP1897</strain>
    </source>
</reference>
<feature type="transmembrane region" description="Helical" evidence="2">
    <location>
        <begin position="184"/>
        <end position="207"/>
    </location>
</feature>
<feature type="transmembrane region" description="Helical" evidence="2">
    <location>
        <begin position="47"/>
        <end position="68"/>
    </location>
</feature>
<dbReference type="AlphaFoldDB" id="A0A7S3UG29"/>
<evidence type="ECO:0000256" key="2">
    <source>
        <dbReference type="SAM" id="Phobius"/>
    </source>
</evidence>
<dbReference type="PANTHER" id="PTHR36009">
    <property type="match status" value="1"/>
</dbReference>
<dbReference type="EMBL" id="HBIS01005779">
    <property type="protein sequence ID" value="CAE0611388.1"/>
    <property type="molecule type" value="Transcribed_RNA"/>
</dbReference>
<feature type="region of interest" description="Disordered" evidence="1">
    <location>
        <begin position="1"/>
        <end position="21"/>
    </location>
</feature>
<feature type="transmembrane region" description="Helical" evidence="2">
    <location>
        <begin position="129"/>
        <end position="150"/>
    </location>
</feature>
<feature type="transmembrane region" description="Helical" evidence="2">
    <location>
        <begin position="219"/>
        <end position="238"/>
    </location>
</feature>
<protein>
    <recommendedName>
        <fullName evidence="4">DUF2834 domain-containing protein</fullName>
    </recommendedName>
</protein>
<feature type="transmembrane region" description="Helical" evidence="2">
    <location>
        <begin position="97"/>
        <end position="117"/>
    </location>
</feature>
<accession>A0A7S3UG29</accession>
<sequence>MDVAQHVARANGASARRKTARFSRQRPLCGVQKRTVEAKASRGKLEVAGNVLNGALWAGLVAYASWIAPNYTPELDLEMLKSLLQMGGSTEMSINRVFTALFFVMGTWPGIYAALIVPKGRSGNRVPAWPFLTGSVAFGAFALLPFLALWTPASQEAQCPPSLEDLKARGPAGWIPRLLETPFFAWYTLLSVLGCVGLAASAGADGWLEFFALFNASKFTHVMTLDFFTLTSLAPFWIDHDARARGWRGRDRWLVPLCCAPLLGPALYLVLRPKAK</sequence>
<proteinExistence type="predicted"/>